<feature type="non-terminal residue" evidence="2">
    <location>
        <position position="1"/>
    </location>
</feature>
<dbReference type="GO" id="GO:0005886">
    <property type="term" value="C:plasma membrane"/>
    <property type="evidence" value="ECO:0007669"/>
    <property type="project" value="TreeGrafter"/>
</dbReference>
<dbReference type="GO" id="GO:0005829">
    <property type="term" value="C:cytosol"/>
    <property type="evidence" value="ECO:0007669"/>
    <property type="project" value="TreeGrafter"/>
</dbReference>
<evidence type="ECO:0000313" key="3">
    <source>
        <dbReference type="Proteomes" id="UP000287033"/>
    </source>
</evidence>
<dbReference type="InterPro" id="IPR039011">
    <property type="entry name" value="IRS"/>
</dbReference>
<dbReference type="STRING" id="137246.A0A401RJF2"/>
<reference evidence="2 3" key="1">
    <citation type="journal article" date="2018" name="Nat. Ecol. Evol.">
        <title>Shark genomes provide insights into elasmobranch evolution and the origin of vertebrates.</title>
        <authorList>
            <person name="Hara Y"/>
            <person name="Yamaguchi K"/>
            <person name="Onimaru K"/>
            <person name="Kadota M"/>
            <person name="Koyanagi M"/>
            <person name="Keeley SD"/>
            <person name="Tatsumi K"/>
            <person name="Tanaka K"/>
            <person name="Motone F"/>
            <person name="Kageyama Y"/>
            <person name="Nozu R"/>
            <person name="Adachi N"/>
            <person name="Nishimura O"/>
            <person name="Nakagawa R"/>
            <person name="Tanegashima C"/>
            <person name="Kiyatake I"/>
            <person name="Matsumoto R"/>
            <person name="Murakumo K"/>
            <person name="Nishida K"/>
            <person name="Terakita A"/>
            <person name="Kuratani S"/>
            <person name="Sato K"/>
            <person name="Hyodo S Kuraku.S."/>
        </authorList>
    </citation>
    <scope>NUCLEOTIDE SEQUENCE [LARGE SCALE GENOMIC DNA]</scope>
</reference>
<feature type="region of interest" description="Disordered" evidence="1">
    <location>
        <begin position="163"/>
        <end position="208"/>
    </location>
</feature>
<feature type="non-terminal residue" evidence="2">
    <location>
        <position position="272"/>
    </location>
</feature>
<sequence length="272" mass="28766">SGYLAPSSSPSARLAPSSSFSTGSSESLTETESGKPLAHRQPAPPLDPVRASTLPRRRESSLATEPQSPGEYVSIEFRDPQCSPRSPRGPWVSPSEYVNVGFGPRARPPRPHGPGRVGSPVPGDTACPPVASLPEGARDSARGSDRGAQGICTELQGRRRHCSETFPSAPCAPGPSEASSHHSRRRGSASLESTDVGDSAVGAPRSGMSRHMSVGFENGLNYIDLDLGTDSACVDTPALQSRLHTPTSSLNTYASIDFHKFEELRSHKSNKD</sequence>
<feature type="region of interest" description="Disordered" evidence="1">
    <location>
        <begin position="1"/>
        <end position="148"/>
    </location>
</feature>
<comment type="caution">
    <text evidence="2">The sequence shown here is derived from an EMBL/GenBank/DDBJ whole genome shotgun (WGS) entry which is preliminary data.</text>
</comment>
<dbReference type="GO" id="GO:0043548">
    <property type="term" value="F:phosphatidylinositol 3-kinase binding"/>
    <property type="evidence" value="ECO:0007669"/>
    <property type="project" value="TreeGrafter"/>
</dbReference>
<evidence type="ECO:0000313" key="2">
    <source>
        <dbReference type="EMBL" id="GCC18254.1"/>
    </source>
</evidence>
<dbReference type="PANTHER" id="PTHR10614">
    <property type="entry name" value="INSULIN RECEPTOR SUBSTRATE"/>
    <property type="match status" value="1"/>
</dbReference>
<dbReference type="OrthoDB" id="946068at2759"/>
<protein>
    <submittedName>
        <fullName evidence="2">Uncharacterized protein</fullName>
    </submittedName>
</protein>
<dbReference type="GO" id="GO:0005158">
    <property type="term" value="F:insulin receptor binding"/>
    <property type="evidence" value="ECO:0007669"/>
    <property type="project" value="InterPro"/>
</dbReference>
<name>A0A401RJF2_CHIPU</name>
<organism evidence="2 3">
    <name type="scientific">Chiloscyllium punctatum</name>
    <name type="common">Brownbanded bambooshark</name>
    <name type="synonym">Hemiscyllium punctatum</name>
    <dbReference type="NCBI Taxonomy" id="137246"/>
    <lineage>
        <taxon>Eukaryota</taxon>
        <taxon>Metazoa</taxon>
        <taxon>Chordata</taxon>
        <taxon>Craniata</taxon>
        <taxon>Vertebrata</taxon>
        <taxon>Chondrichthyes</taxon>
        <taxon>Elasmobranchii</taxon>
        <taxon>Galeomorphii</taxon>
        <taxon>Galeoidea</taxon>
        <taxon>Orectolobiformes</taxon>
        <taxon>Hemiscylliidae</taxon>
        <taxon>Chiloscyllium</taxon>
    </lineage>
</organism>
<feature type="compositionally biased region" description="Low complexity" evidence="1">
    <location>
        <begin position="1"/>
        <end position="31"/>
    </location>
</feature>
<keyword evidence="3" id="KW-1185">Reference proteome</keyword>
<dbReference type="GO" id="GO:0008286">
    <property type="term" value="P:insulin receptor signaling pathway"/>
    <property type="evidence" value="ECO:0007669"/>
    <property type="project" value="InterPro"/>
</dbReference>
<proteinExistence type="predicted"/>
<dbReference type="Proteomes" id="UP000287033">
    <property type="component" value="Unassembled WGS sequence"/>
</dbReference>
<dbReference type="EMBL" id="BEZZ01005816">
    <property type="protein sequence ID" value="GCC18254.1"/>
    <property type="molecule type" value="Genomic_DNA"/>
</dbReference>
<gene>
    <name evidence="2" type="ORF">chiPu_0022071</name>
</gene>
<dbReference type="PANTHER" id="PTHR10614:SF8">
    <property type="entry name" value="INSULIN RECEPTOR SUBSTRATE 3"/>
    <property type="match status" value="1"/>
</dbReference>
<feature type="compositionally biased region" description="Basic and acidic residues" evidence="1">
    <location>
        <begin position="136"/>
        <end position="145"/>
    </location>
</feature>
<dbReference type="AlphaFoldDB" id="A0A401RJF2"/>
<accession>A0A401RJF2</accession>
<evidence type="ECO:0000256" key="1">
    <source>
        <dbReference type="SAM" id="MobiDB-lite"/>
    </source>
</evidence>